<name>A0ABX1G299_9MICC</name>
<gene>
    <name evidence="2" type="ORF">HED64_05035</name>
</gene>
<keyword evidence="1" id="KW-0812">Transmembrane</keyword>
<accession>A0ABX1G299</accession>
<comment type="caution">
    <text evidence="2">The sequence shown here is derived from an EMBL/GenBank/DDBJ whole genome shotgun (WGS) entry which is preliminary data.</text>
</comment>
<evidence type="ECO:0000313" key="2">
    <source>
        <dbReference type="EMBL" id="NKG20079.1"/>
    </source>
</evidence>
<dbReference type="EMBL" id="JAAWVT010000001">
    <property type="protein sequence ID" value="NKG20079.1"/>
    <property type="molecule type" value="Genomic_DNA"/>
</dbReference>
<sequence>MVNWVRVNGFGMMWTAAITFTIFIAISNNSVGGLAKYRMLNSVLLVSFSFVLLTALFSALAAKCLKLATCSAGMIAVGLAWLFSAPLAALINTGGNLGDTFELIPGDWLWAVVPVVIYALLIVRGKLRSPRNPPVASA</sequence>
<dbReference type="RefSeq" id="WP_168150948.1">
    <property type="nucleotide sequence ID" value="NZ_JAAWVT010000001.1"/>
</dbReference>
<keyword evidence="3" id="KW-1185">Reference proteome</keyword>
<keyword evidence="1" id="KW-0472">Membrane</keyword>
<proteinExistence type="predicted"/>
<reference evidence="2 3" key="1">
    <citation type="submission" date="2020-04" db="EMBL/GenBank/DDBJ databases">
        <title>Paeniglutamicibacter sp. ANT13_2, a novel actinomycete isolated from sediment in Antarctica.</title>
        <authorList>
            <person name="Sakdapetsiri C."/>
            <person name="Pinyakong O."/>
        </authorList>
    </citation>
    <scope>NUCLEOTIDE SEQUENCE [LARGE SCALE GENOMIC DNA]</scope>
    <source>
        <strain evidence="2 3">ANT13_2</strain>
    </source>
</reference>
<dbReference type="Proteomes" id="UP000746595">
    <property type="component" value="Unassembled WGS sequence"/>
</dbReference>
<protein>
    <submittedName>
        <fullName evidence="2">Uncharacterized protein</fullName>
    </submittedName>
</protein>
<evidence type="ECO:0000313" key="3">
    <source>
        <dbReference type="Proteomes" id="UP000746595"/>
    </source>
</evidence>
<feature type="transmembrane region" description="Helical" evidence="1">
    <location>
        <begin position="39"/>
        <end position="60"/>
    </location>
</feature>
<evidence type="ECO:0000256" key="1">
    <source>
        <dbReference type="SAM" id="Phobius"/>
    </source>
</evidence>
<feature type="transmembrane region" description="Helical" evidence="1">
    <location>
        <begin position="7"/>
        <end position="27"/>
    </location>
</feature>
<organism evidence="2 3">
    <name type="scientific">Paeniglutamicibacter terrestris</name>
    <dbReference type="NCBI Taxonomy" id="2723403"/>
    <lineage>
        <taxon>Bacteria</taxon>
        <taxon>Bacillati</taxon>
        <taxon>Actinomycetota</taxon>
        <taxon>Actinomycetes</taxon>
        <taxon>Micrococcales</taxon>
        <taxon>Micrococcaceae</taxon>
        <taxon>Paeniglutamicibacter</taxon>
    </lineage>
</organism>
<keyword evidence="1" id="KW-1133">Transmembrane helix</keyword>
<feature type="transmembrane region" description="Helical" evidence="1">
    <location>
        <begin position="72"/>
        <end position="91"/>
    </location>
</feature>
<feature type="transmembrane region" description="Helical" evidence="1">
    <location>
        <begin position="103"/>
        <end position="123"/>
    </location>
</feature>